<protein>
    <submittedName>
        <fullName evidence="3">Uncharacterized protein</fullName>
    </submittedName>
</protein>
<dbReference type="EMBL" id="BGPR01043712">
    <property type="protein sequence ID" value="GBO20349.1"/>
    <property type="molecule type" value="Genomic_DNA"/>
</dbReference>
<comment type="caution">
    <text evidence="3">The sequence shown here is derived from an EMBL/GenBank/DDBJ whole genome shotgun (WGS) entry which is preliminary data.</text>
</comment>
<dbReference type="AlphaFoldDB" id="A0A4Y2V503"/>
<accession>A0A4Y2V503</accession>
<evidence type="ECO:0000313" key="2">
    <source>
        <dbReference type="EMBL" id="GBO20190.1"/>
    </source>
</evidence>
<gene>
    <name evidence="2" type="ORF">AVEN_130030_1</name>
    <name evidence="3" type="ORF">AVEN_153458_1</name>
    <name evidence="1" type="ORF">AVEN_209358_1</name>
</gene>
<keyword evidence="4" id="KW-1185">Reference proteome</keyword>
<evidence type="ECO:0000313" key="4">
    <source>
        <dbReference type="Proteomes" id="UP000499080"/>
    </source>
</evidence>
<dbReference type="EMBL" id="BGPR01043576">
    <property type="protein sequence ID" value="GBO20190.1"/>
    <property type="molecule type" value="Genomic_DNA"/>
</dbReference>
<dbReference type="Proteomes" id="UP000499080">
    <property type="component" value="Unassembled WGS sequence"/>
</dbReference>
<name>A0A4Y2V503_ARAVE</name>
<proteinExistence type="predicted"/>
<sequence>MDNICECGAVGNACECGAVGNACECGAVGNACECGAVGNACECGAVDQSAQMNLGPFIDAIVLNNDITPSSSKETTFSVPDPTLLGVPKKYF</sequence>
<organism evidence="3 4">
    <name type="scientific">Araneus ventricosus</name>
    <name type="common">Orbweaver spider</name>
    <name type="synonym">Epeira ventricosa</name>
    <dbReference type="NCBI Taxonomy" id="182803"/>
    <lineage>
        <taxon>Eukaryota</taxon>
        <taxon>Metazoa</taxon>
        <taxon>Ecdysozoa</taxon>
        <taxon>Arthropoda</taxon>
        <taxon>Chelicerata</taxon>
        <taxon>Arachnida</taxon>
        <taxon>Araneae</taxon>
        <taxon>Araneomorphae</taxon>
        <taxon>Entelegynae</taxon>
        <taxon>Araneoidea</taxon>
        <taxon>Araneidae</taxon>
        <taxon>Araneus</taxon>
    </lineage>
</organism>
<reference evidence="3 4" key="1">
    <citation type="journal article" date="2019" name="Sci. Rep.">
        <title>Orb-weaving spider Araneus ventricosus genome elucidates the spidroin gene catalogue.</title>
        <authorList>
            <person name="Kono N."/>
            <person name="Nakamura H."/>
            <person name="Ohtoshi R."/>
            <person name="Moran D.A.P."/>
            <person name="Shinohara A."/>
            <person name="Yoshida Y."/>
            <person name="Fujiwara M."/>
            <person name="Mori M."/>
            <person name="Tomita M."/>
            <person name="Arakawa K."/>
        </authorList>
    </citation>
    <scope>NUCLEOTIDE SEQUENCE [LARGE SCALE GENOMIC DNA]</scope>
</reference>
<dbReference type="EMBL" id="BGPR01043568">
    <property type="protein sequence ID" value="GBO20180.1"/>
    <property type="molecule type" value="Genomic_DNA"/>
</dbReference>
<evidence type="ECO:0000313" key="3">
    <source>
        <dbReference type="EMBL" id="GBO20349.1"/>
    </source>
</evidence>
<evidence type="ECO:0000313" key="1">
    <source>
        <dbReference type="EMBL" id="GBO20180.1"/>
    </source>
</evidence>